<comment type="caution">
    <text evidence="1">The sequence shown here is derived from an EMBL/GenBank/DDBJ whole genome shotgun (WGS) entry which is preliminary data.</text>
</comment>
<keyword evidence="2" id="KW-1185">Reference proteome</keyword>
<proteinExistence type="predicted"/>
<evidence type="ECO:0000313" key="2">
    <source>
        <dbReference type="Proteomes" id="UP000598146"/>
    </source>
</evidence>
<evidence type="ECO:0000313" key="1">
    <source>
        <dbReference type="EMBL" id="MBG0563966.1"/>
    </source>
</evidence>
<protein>
    <submittedName>
        <fullName evidence="1">Uncharacterized protein</fullName>
    </submittedName>
</protein>
<dbReference type="AlphaFoldDB" id="A0A931CCB0"/>
<sequence length="161" mass="17279">MSTNVLSVIPADPFWTPGAAAAGAARAVLALVYPGAREVAMDWHEDPVFVDPGENFEGVRCPGCAGELAIEWWQERMDEAYATNFRALGVRPSCCGRESDLNRLVYDQPAGFARFVLFATEPARAGTGDPLVVDASALRDGELAMIAAALGHPVRQVVARY</sequence>
<name>A0A931CCB0_9ACTN</name>
<dbReference type="Proteomes" id="UP000598146">
    <property type="component" value="Unassembled WGS sequence"/>
</dbReference>
<dbReference type="EMBL" id="JADQTO010000009">
    <property type="protein sequence ID" value="MBG0563966.1"/>
    <property type="molecule type" value="Genomic_DNA"/>
</dbReference>
<gene>
    <name evidence="1" type="ORF">I4J89_21195</name>
</gene>
<accession>A0A931CCB0</accession>
<organism evidence="1 2">
    <name type="scientific">Actinoplanes aureus</name>
    <dbReference type="NCBI Taxonomy" id="2792083"/>
    <lineage>
        <taxon>Bacteria</taxon>
        <taxon>Bacillati</taxon>
        <taxon>Actinomycetota</taxon>
        <taxon>Actinomycetes</taxon>
        <taxon>Micromonosporales</taxon>
        <taxon>Micromonosporaceae</taxon>
        <taxon>Actinoplanes</taxon>
    </lineage>
</organism>
<dbReference type="RefSeq" id="WP_196415735.1">
    <property type="nucleotide sequence ID" value="NZ_JADQTO010000009.1"/>
</dbReference>
<reference evidence="1" key="1">
    <citation type="submission" date="2020-11" db="EMBL/GenBank/DDBJ databases">
        <title>Isolation and identification of active actinomycetes.</title>
        <authorList>
            <person name="Sun X."/>
        </authorList>
    </citation>
    <scope>NUCLEOTIDE SEQUENCE</scope>
    <source>
        <strain evidence="1">NEAU-A11</strain>
    </source>
</reference>